<dbReference type="PANTHER" id="PTHR24228">
    <property type="entry name" value="B2 BRADYKININ RECEPTOR/ANGIOTENSIN II RECEPTOR"/>
    <property type="match status" value="1"/>
</dbReference>
<evidence type="ECO:0000256" key="5">
    <source>
        <dbReference type="ARBA" id="ARBA00023040"/>
    </source>
</evidence>
<dbReference type="InterPro" id="IPR017452">
    <property type="entry name" value="GPCR_Rhodpsn_7TM"/>
</dbReference>
<reference evidence="13 14" key="1">
    <citation type="journal article" date="2017" name="Nat. Ecol. Evol.">
        <title>Scallop genome provides insights into evolution of bilaterian karyotype and development.</title>
        <authorList>
            <person name="Wang S."/>
            <person name="Zhang J."/>
            <person name="Jiao W."/>
            <person name="Li J."/>
            <person name="Xun X."/>
            <person name="Sun Y."/>
            <person name="Guo X."/>
            <person name="Huan P."/>
            <person name="Dong B."/>
            <person name="Zhang L."/>
            <person name="Hu X."/>
            <person name="Sun X."/>
            <person name="Wang J."/>
            <person name="Zhao C."/>
            <person name="Wang Y."/>
            <person name="Wang D."/>
            <person name="Huang X."/>
            <person name="Wang R."/>
            <person name="Lv J."/>
            <person name="Li Y."/>
            <person name="Zhang Z."/>
            <person name="Liu B."/>
            <person name="Lu W."/>
            <person name="Hui Y."/>
            <person name="Liang J."/>
            <person name="Zhou Z."/>
            <person name="Hou R."/>
            <person name="Li X."/>
            <person name="Liu Y."/>
            <person name="Li H."/>
            <person name="Ning X."/>
            <person name="Lin Y."/>
            <person name="Zhao L."/>
            <person name="Xing Q."/>
            <person name="Dou J."/>
            <person name="Li Y."/>
            <person name="Mao J."/>
            <person name="Guo H."/>
            <person name="Dou H."/>
            <person name="Li T."/>
            <person name="Mu C."/>
            <person name="Jiang W."/>
            <person name="Fu Q."/>
            <person name="Fu X."/>
            <person name="Miao Y."/>
            <person name="Liu J."/>
            <person name="Yu Q."/>
            <person name="Li R."/>
            <person name="Liao H."/>
            <person name="Li X."/>
            <person name="Kong Y."/>
            <person name="Jiang Z."/>
            <person name="Chourrout D."/>
            <person name="Li R."/>
            <person name="Bao Z."/>
        </authorList>
    </citation>
    <scope>NUCLEOTIDE SEQUENCE [LARGE SCALE GENOMIC DNA]</scope>
    <source>
        <strain evidence="13 14">PY_sf001</strain>
    </source>
</reference>
<dbReference type="Gene3D" id="1.20.1070.10">
    <property type="entry name" value="Rhodopsin 7-helix transmembrane proteins"/>
    <property type="match status" value="1"/>
</dbReference>
<evidence type="ECO:0000256" key="6">
    <source>
        <dbReference type="ARBA" id="ARBA00023136"/>
    </source>
</evidence>
<feature type="region of interest" description="Disordered" evidence="10">
    <location>
        <begin position="235"/>
        <end position="261"/>
    </location>
</feature>
<gene>
    <name evidence="13" type="ORF">KP79_PYT11680</name>
</gene>
<comment type="subcellular location">
    <subcellularLocation>
        <location evidence="1">Cell membrane</location>
        <topology evidence="1">Multi-pass membrane protein</topology>
    </subcellularLocation>
</comment>
<dbReference type="SMART" id="SM01381">
    <property type="entry name" value="7TM_GPCR_Srsx"/>
    <property type="match status" value="1"/>
</dbReference>
<evidence type="ECO:0000256" key="1">
    <source>
        <dbReference type="ARBA" id="ARBA00004651"/>
    </source>
</evidence>
<evidence type="ECO:0000256" key="7">
    <source>
        <dbReference type="ARBA" id="ARBA00023170"/>
    </source>
</evidence>
<dbReference type="PROSITE" id="PS00237">
    <property type="entry name" value="G_PROTEIN_RECEP_F1_1"/>
    <property type="match status" value="1"/>
</dbReference>
<keyword evidence="8 9" id="KW-0807">Transducer</keyword>
<dbReference type="GO" id="GO:0004930">
    <property type="term" value="F:G protein-coupled receptor activity"/>
    <property type="evidence" value="ECO:0007669"/>
    <property type="project" value="UniProtKB-KW"/>
</dbReference>
<evidence type="ECO:0000256" key="11">
    <source>
        <dbReference type="SAM" id="Phobius"/>
    </source>
</evidence>
<keyword evidence="4 11" id="KW-1133">Transmembrane helix</keyword>
<feature type="compositionally biased region" description="Basic and acidic residues" evidence="10">
    <location>
        <begin position="241"/>
        <end position="258"/>
    </location>
</feature>
<keyword evidence="5 9" id="KW-0297">G-protein coupled receptor</keyword>
<name>A0A210Q5I2_MIZYE</name>
<keyword evidence="3 9" id="KW-0812">Transmembrane</keyword>
<feature type="transmembrane region" description="Helical" evidence="11">
    <location>
        <begin position="194"/>
        <end position="223"/>
    </location>
</feature>
<accession>A0A210Q5I2</accession>
<keyword evidence="6 11" id="KW-0472">Membrane</keyword>
<dbReference type="Proteomes" id="UP000242188">
    <property type="component" value="Unassembled WGS sequence"/>
</dbReference>
<feature type="transmembrane region" description="Helical" evidence="11">
    <location>
        <begin position="276"/>
        <end position="300"/>
    </location>
</feature>
<keyword evidence="7 9" id="KW-0675">Receptor</keyword>
<feature type="transmembrane region" description="Helical" evidence="11">
    <location>
        <begin position="32"/>
        <end position="59"/>
    </location>
</feature>
<dbReference type="EMBL" id="NEDP02004939">
    <property type="protein sequence ID" value="OWF44003.1"/>
    <property type="molecule type" value="Genomic_DNA"/>
</dbReference>
<dbReference type="GO" id="GO:0005886">
    <property type="term" value="C:plasma membrane"/>
    <property type="evidence" value="ECO:0007669"/>
    <property type="project" value="UniProtKB-SubCell"/>
</dbReference>
<dbReference type="PANTHER" id="PTHR24228:SF75">
    <property type="entry name" value="G-PROTEIN COUPLED RECEPTORS FAMILY 1 PROFILE DOMAIN-CONTAINING PROTEIN"/>
    <property type="match status" value="1"/>
</dbReference>
<comment type="similarity">
    <text evidence="9">Belongs to the G-protein coupled receptor 1 family.</text>
</comment>
<dbReference type="AlphaFoldDB" id="A0A210Q5I2"/>
<feature type="transmembrane region" description="Helical" evidence="11">
    <location>
        <begin position="71"/>
        <end position="91"/>
    </location>
</feature>
<feature type="transmembrane region" description="Helical" evidence="11">
    <location>
        <begin position="111"/>
        <end position="131"/>
    </location>
</feature>
<dbReference type="Pfam" id="PF00001">
    <property type="entry name" value="7tm_1"/>
    <property type="match status" value="1"/>
</dbReference>
<evidence type="ECO:0000256" key="10">
    <source>
        <dbReference type="SAM" id="MobiDB-lite"/>
    </source>
</evidence>
<evidence type="ECO:0000256" key="8">
    <source>
        <dbReference type="ARBA" id="ARBA00023224"/>
    </source>
</evidence>
<comment type="caution">
    <text evidence="13">The sequence shown here is derived from an EMBL/GenBank/DDBJ whole genome shotgun (WGS) entry which is preliminary data.</text>
</comment>
<dbReference type="PROSITE" id="PS50262">
    <property type="entry name" value="G_PROTEIN_RECEP_F1_2"/>
    <property type="match status" value="1"/>
</dbReference>
<evidence type="ECO:0000313" key="13">
    <source>
        <dbReference type="EMBL" id="OWF44003.1"/>
    </source>
</evidence>
<sequence length="374" mass="42126">MDNFTTTTEAPIAIHTDQIWGRHQFLHESPGLAIPCIVVLAFASFVGTLGNVLVIVAVATQKSLQNKESTFIVNLAISDLYITTVADPMGIVAKLEGEQFFDSIPGLCQTIASICTVSCIVSLGSIACLSFNRYIHICHNRHYNRIFTGRNCVIICGALYVVGITMVLLNLTGIGDHGFDRKSLECIWDRMATFPYTVVFSVTLVWVPVLVTGISYINLYIYVLNSQKRVQQYSTMTPTSENKDHDKNESEKTNHPDNHSNQPFIHRISVRKSLHLARTIFVVYAVFSICWIPFAILMVVDTHNTFAHAVHLYITVFAHLHPSLNWLVYYATNKKFAVAFDKLLFMNKWVPRLRPAVPSLHITASHTRECHSQQ</sequence>
<dbReference type="OrthoDB" id="10044919at2759"/>
<protein>
    <submittedName>
        <fullName evidence="13">Melatonin receptor type 1C</fullName>
    </submittedName>
</protein>
<dbReference type="PRINTS" id="PR00237">
    <property type="entry name" value="GPCRRHODOPSN"/>
</dbReference>
<evidence type="ECO:0000313" key="14">
    <source>
        <dbReference type="Proteomes" id="UP000242188"/>
    </source>
</evidence>
<evidence type="ECO:0000256" key="4">
    <source>
        <dbReference type="ARBA" id="ARBA00022989"/>
    </source>
</evidence>
<evidence type="ECO:0000259" key="12">
    <source>
        <dbReference type="PROSITE" id="PS50262"/>
    </source>
</evidence>
<evidence type="ECO:0000256" key="2">
    <source>
        <dbReference type="ARBA" id="ARBA00022475"/>
    </source>
</evidence>
<organism evidence="13 14">
    <name type="scientific">Mizuhopecten yessoensis</name>
    <name type="common">Japanese scallop</name>
    <name type="synonym">Patinopecten yessoensis</name>
    <dbReference type="NCBI Taxonomy" id="6573"/>
    <lineage>
        <taxon>Eukaryota</taxon>
        <taxon>Metazoa</taxon>
        <taxon>Spiralia</taxon>
        <taxon>Lophotrochozoa</taxon>
        <taxon>Mollusca</taxon>
        <taxon>Bivalvia</taxon>
        <taxon>Autobranchia</taxon>
        <taxon>Pteriomorphia</taxon>
        <taxon>Pectinida</taxon>
        <taxon>Pectinoidea</taxon>
        <taxon>Pectinidae</taxon>
        <taxon>Mizuhopecten</taxon>
    </lineage>
</organism>
<dbReference type="SUPFAM" id="SSF81321">
    <property type="entry name" value="Family A G protein-coupled receptor-like"/>
    <property type="match status" value="1"/>
</dbReference>
<feature type="transmembrane region" description="Helical" evidence="11">
    <location>
        <begin position="152"/>
        <end position="174"/>
    </location>
</feature>
<proteinExistence type="inferred from homology"/>
<evidence type="ECO:0000256" key="9">
    <source>
        <dbReference type="RuleBase" id="RU000688"/>
    </source>
</evidence>
<feature type="transmembrane region" description="Helical" evidence="11">
    <location>
        <begin position="312"/>
        <end position="332"/>
    </location>
</feature>
<keyword evidence="2" id="KW-1003">Cell membrane</keyword>
<dbReference type="InterPro" id="IPR000276">
    <property type="entry name" value="GPCR_Rhodpsn"/>
</dbReference>
<feature type="domain" description="G-protein coupled receptors family 1 profile" evidence="12">
    <location>
        <begin position="50"/>
        <end position="329"/>
    </location>
</feature>
<evidence type="ECO:0000256" key="3">
    <source>
        <dbReference type="ARBA" id="ARBA00022692"/>
    </source>
</evidence>
<keyword evidence="14" id="KW-1185">Reference proteome</keyword>
<dbReference type="CDD" id="cd00637">
    <property type="entry name" value="7tm_classA_rhodopsin-like"/>
    <property type="match status" value="1"/>
</dbReference>